<comment type="similarity">
    <text evidence="2 7">Belongs to the methyltransferase superfamily. L-isoaspartyl/D-aspartyl protein methyltransferase family.</text>
</comment>
<dbReference type="GO" id="GO:0032259">
    <property type="term" value="P:methylation"/>
    <property type="evidence" value="ECO:0007669"/>
    <property type="project" value="UniProtKB-KW"/>
</dbReference>
<dbReference type="Proteomes" id="UP000515955">
    <property type="component" value="Chromosome"/>
</dbReference>
<evidence type="ECO:0000256" key="3">
    <source>
        <dbReference type="ARBA" id="ARBA00022490"/>
    </source>
</evidence>
<dbReference type="Pfam" id="PF01135">
    <property type="entry name" value="PCMT"/>
    <property type="match status" value="1"/>
</dbReference>
<dbReference type="GO" id="GO:0004719">
    <property type="term" value="F:protein-L-isoaspartate (D-aspartate) O-methyltransferase activity"/>
    <property type="evidence" value="ECO:0007669"/>
    <property type="project" value="UniProtKB-UniRule"/>
</dbReference>
<dbReference type="NCBIfam" id="NF001453">
    <property type="entry name" value="PRK00312.1"/>
    <property type="match status" value="1"/>
</dbReference>
<keyword evidence="6 7" id="KW-0949">S-adenosyl-L-methionine</keyword>
<reference evidence="8 9" key="1">
    <citation type="submission" date="2020-08" db="EMBL/GenBank/DDBJ databases">
        <title>Genome sequence of Sphingomonas rhizophila KACC 19189T.</title>
        <authorList>
            <person name="Hyun D.-W."/>
            <person name="Bae J.-W."/>
        </authorList>
    </citation>
    <scope>NUCLEOTIDE SEQUENCE [LARGE SCALE GENOMIC DNA]</scope>
    <source>
        <strain evidence="8 9">KACC 19189</strain>
    </source>
</reference>
<evidence type="ECO:0000256" key="4">
    <source>
        <dbReference type="ARBA" id="ARBA00022603"/>
    </source>
</evidence>
<dbReference type="Gene3D" id="3.40.50.150">
    <property type="entry name" value="Vaccinia Virus protein VP39"/>
    <property type="match status" value="1"/>
</dbReference>
<evidence type="ECO:0000256" key="6">
    <source>
        <dbReference type="ARBA" id="ARBA00022691"/>
    </source>
</evidence>
<proteinExistence type="inferred from homology"/>
<dbReference type="CDD" id="cd02440">
    <property type="entry name" value="AdoMet_MTases"/>
    <property type="match status" value="1"/>
</dbReference>
<evidence type="ECO:0000256" key="7">
    <source>
        <dbReference type="HAMAP-Rule" id="MF_00090"/>
    </source>
</evidence>
<dbReference type="NCBIfam" id="TIGR00080">
    <property type="entry name" value="pimt"/>
    <property type="match status" value="1"/>
</dbReference>
<dbReference type="RefSeq" id="WP_187541277.1">
    <property type="nucleotide sequence ID" value="NZ_CP060717.1"/>
</dbReference>
<comment type="function">
    <text evidence="7">Catalyzes the methyl esterification of L-isoaspartyl residues in peptides and proteins that result from spontaneous decomposition of normal L-aspartyl and L-asparaginyl residues. It plays a role in the repair and/or degradation of damaged proteins.</text>
</comment>
<dbReference type="GO" id="GO:0005737">
    <property type="term" value="C:cytoplasm"/>
    <property type="evidence" value="ECO:0007669"/>
    <property type="project" value="UniProtKB-SubCell"/>
</dbReference>
<dbReference type="InterPro" id="IPR000682">
    <property type="entry name" value="PCMT"/>
</dbReference>
<evidence type="ECO:0000256" key="2">
    <source>
        <dbReference type="ARBA" id="ARBA00005369"/>
    </source>
</evidence>
<comment type="subcellular location">
    <subcellularLocation>
        <location evidence="1 7">Cytoplasm</location>
    </subcellularLocation>
</comment>
<dbReference type="PROSITE" id="PS01279">
    <property type="entry name" value="PCMT"/>
    <property type="match status" value="1"/>
</dbReference>
<keyword evidence="5 7" id="KW-0808">Transferase</keyword>
<comment type="catalytic activity">
    <reaction evidence="7">
        <text>[protein]-L-isoaspartate + S-adenosyl-L-methionine = [protein]-L-isoaspartate alpha-methyl ester + S-adenosyl-L-homocysteine</text>
        <dbReference type="Rhea" id="RHEA:12705"/>
        <dbReference type="Rhea" id="RHEA-COMP:12143"/>
        <dbReference type="Rhea" id="RHEA-COMP:12144"/>
        <dbReference type="ChEBI" id="CHEBI:57856"/>
        <dbReference type="ChEBI" id="CHEBI:59789"/>
        <dbReference type="ChEBI" id="CHEBI:90596"/>
        <dbReference type="ChEBI" id="CHEBI:90598"/>
        <dbReference type="EC" id="2.1.1.77"/>
    </reaction>
</comment>
<feature type="active site" evidence="7">
    <location>
        <position position="65"/>
    </location>
</feature>
<evidence type="ECO:0000256" key="1">
    <source>
        <dbReference type="ARBA" id="ARBA00004496"/>
    </source>
</evidence>
<sequence>MADEDLFGAERHAMVERQIRARGIDDPALLDALREVPRHCFVEEKLRHLAYRDRPLPIGEGQTISQPYIVALMIDAADIRPDDRVLEVGAGSGYATAILARLAREVVAIERHEALANETRDRLVSLQIANVDLRCGDGSLGVPDRAPFDVIIVSASGPDVPPSLIDQLAPGGRLIMPVGSQQWSQSLILLVKAADGAIHREELCGVQFVPLVGAEGHRP</sequence>
<dbReference type="FunFam" id="3.40.50.150:FF:000010">
    <property type="entry name" value="Protein-L-isoaspartate O-methyltransferase"/>
    <property type="match status" value="1"/>
</dbReference>
<dbReference type="InterPro" id="IPR029063">
    <property type="entry name" value="SAM-dependent_MTases_sf"/>
</dbReference>
<dbReference type="GO" id="GO:0030091">
    <property type="term" value="P:protein repair"/>
    <property type="evidence" value="ECO:0007669"/>
    <property type="project" value="UniProtKB-UniRule"/>
</dbReference>
<organism evidence="8 9">
    <name type="scientific">Sphingomonas rhizophila</name>
    <dbReference type="NCBI Taxonomy" id="2071607"/>
    <lineage>
        <taxon>Bacteria</taxon>
        <taxon>Pseudomonadati</taxon>
        <taxon>Pseudomonadota</taxon>
        <taxon>Alphaproteobacteria</taxon>
        <taxon>Sphingomonadales</taxon>
        <taxon>Sphingomonadaceae</taxon>
        <taxon>Sphingomonas</taxon>
    </lineage>
</organism>
<keyword evidence="3 7" id="KW-0963">Cytoplasm</keyword>
<dbReference type="AlphaFoldDB" id="A0A7G9S8V2"/>
<evidence type="ECO:0000313" key="8">
    <source>
        <dbReference type="EMBL" id="QNN64277.1"/>
    </source>
</evidence>
<dbReference type="KEGG" id="srhi:H9L12_07895"/>
<name>A0A7G9S8V2_9SPHN</name>
<dbReference type="EC" id="2.1.1.77" evidence="7"/>
<accession>A0A7G9S8V2</accession>
<dbReference type="HAMAP" id="MF_00090">
    <property type="entry name" value="PIMT"/>
    <property type="match status" value="1"/>
</dbReference>
<dbReference type="EMBL" id="CP060717">
    <property type="protein sequence ID" value="QNN64277.1"/>
    <property type="molecule type" value="Genomic_DNA"/>
</dbReference>
<keyword evidence="9" id="KW-1185">Reference proteome</keyword>
<dbReference type="PANTHER" id="PTHR11579">
    <property type="entry name" value="PROTEIN-L-ISOASPARTATE O-METHYLTRANSFERASE"/>
    <property type="match status" value="1"/>
</dbReference>
<evidence type="ECO:0000313" key="9">
    <source>
        <dbReference type="Proteomes" id="UP000515955"/>
    </source>
</evidence>
<protein>
    <recommendedName>
        <fullName evidence="7">Protein-L-isoaspartate O-methyltransferase</fullName>
        <ecNumber evidence="7">2.1.1.77</ecNumber>
    </recommendedName>
    <alternativeName>
        <fullName evidence="7">L-isoaspartyl protein carboxyl methyltransferase</fullName>
    </alternativeName>
    <alternativeName>
        <fullName evidence="7">Protein L-isoaspartyl methyltransferase</fullName>
    </alternativeName>
    <alternativeName>
        <fullName evidence="7">Protein-beta-aspartate methyltransferase</fullName>
        <shortName evidence="7">PIMT</shortName>
    </alternativeName>
</protein>
<dbReference type="PANTHER" id="PTHR11579:SF0">
    <property type="entry name" value="PROTEIN-L-ISOASPARTATE(D-ASPARTATE) O-METHYLTRANSFERASE"/>
    <property type="match status" value="1"/>
</dbReference>
<gene>
    <name evidence="7" type="primary">pcm</name>
    <name evidence="8" type="ORF">H9L12_07895</name>
</gene>
<dbReference type="SUPFAM" id="SSF53335">
    <property type="entry name" value="S-adenosyl-L-methionine-dependent methyltransferases"/>
    <property type="match status" value="1"/>
</dbReference>
<keyword evidence="4 7" id="KW-0489">Methyltransferase</keyword>
<evidence type="ECO:0000256" key="5">
    <source>
        <dbReference type="ARBA" id="ARBA00022679"/>
    </source>
</evidence>